<dbReference type="PANTHER" id="PTHR43479">
    <property type="entry name" value="ACREF/ENVCD OPERON REPRESSOR-RELATED"/>
    <property type="match status" value="1"/>
</dbReference>
<evidence type="ECO:0000256" key="1">
    <source>
        <dbReference type="ARBA" id="ARBA00023125"/>
    </source>
</evidence>
<dbReference type="PANTHER" id="PTHR43479:SF11">
    <property type="entry name" value="ACREF_ENVCD OPERON REPRESSOR-RELATED"/>
    <property type="match status" value="1"/>
</dbReference>
<dbReference type="PROSITE" id="PS50977">
    <property type="entry name" value="HTH_TETR_2"/>
    <property type="match status" value="1"/>
</dbReference>
<dbReference type="InterPro" id="IPR009057">
    <property type="entry name" value="Homeodomain-like_sf"/>
</dbReference>
<dbReference type="InterPro" id="IPR023772">
    <property type="entry name" value="DNA-bd_HTH_TetR-type_CS"/>
</dbReference>
<dbReference type="AlphaFoldDB" id="A0AAQ3WDU5"/>
<reference evidence="4 5" key="2">
    <citation type="submission" date="2024-03" db="EMBL/GenBank/DDBJ databases">
        <title>The Genome Sequence of Enterococcus sp. DIV0205d.</title>
        <authorList>
            <consortium name="The Broad Institute Genomics Platform"/>
            <consortium name="The Broad Institute Microbial Omics Core"/>
            <consortium name="The Broad Institute Genomic Center for Infectious Diseases"/>
            <person name="Earl A."/>
            <person name="Manson A."/>
            <person name="Gilmore M."/>
            <person name="Schwartman J."/>
            <person name="Shea T."/>
            <person name="Abouelleil A."/>
            <person name="Cao P."/>
            <person name="Chapman S."/>
            <person name="Cusick C."/>
            <person name="Young S."/>
            <person name="Neafsey D."/>
            <person name="Nusbaum C."/>
            <person name="Birren B."/>
        </authorList>
    </citation>
    <scope>NUCLEOTIDE SEQUENCE [LARGE SCALE GENOMIC DNA]</scope>
    <source>
        <strain evidence="4 5">7F3_DIV0205</strain>
    </source>
</reference>
<proteinExistence type="predicted"/>
<dbReference type="GO" id="GO:0003677">
    <property type="term" value="F:DNA binding"/>
    <property type="evidence" value="ECO:0007669"/>
    <property type="project" value="UniProtKB-UniRule"/>
</dbReference>
<name>A0AAQ3WDU5_9ENTE</name>
<organism evidence="4 5">
    <name type="scientific">Candidatus Enterococcus palustris</name>
    <dbReference type="NCBI Taxonomy" id="1834189"/>
    <lineage>
        <taxon>Bacteria</taxon>
        <taxon>Bacillati</taxon>
        <taxon>Bacillota</taxon>
        <taxon>Bacilli</taxon>
        <taxon>Lactobacillales</taxon>
        <taxon>Enterococcaceae</taxon>
        <taxon>Enterococcus</taxon>
    </lineage>
</organism>
<dbReference type="InterPro" id="IPR001647">
    <property type="entry name" value="HTH_TetR"/>
</dbReference>
<dbReference type="Proteomes" id="UP000194948">
    <property type="component" value="Chromosome"/>
</dbReference>
<keyword evidence="1 2" id="KW-0238">DNA-binding</keyword>
<evidence type="ECO:0000313" key="5">
    <source>
        <dbReference type="Proteomes" id="UP000194948"/>
    </source>
</evidence>
<dbReference type="SUPFAM" id="SSF46689">
    <property type="entry name" value="Homeodomain-like"/>
    <property type="match status" value="1"/>
</dbReference>
<keyword evidence="5" id="KW-1185">Reference proteome</keyword>
<dbReference type="EMBL" id="CP147244">
    <property type="protein sequence ID" value="WYK02281.1"/>
    <property type="molecule type" value="Genomic_DNA"/>
</dbReference>
<reference evidence="5" key="1">
    <citation type="submission" date="2017-05" db="EMBL/GenBank/DDBJ databases">
        <title>The Genome Sequence of EEnterococcus faecalis 9F2_4866.</title>
        <authorList>
            <consortium name="The Broad Institute Genomics Platform"/>
            <consortium name="The Broad Institute Genomic Center for Infectious Diseases"/>
            <person name="Earl A."/>
            <person name="Manson A."/>
            <person name="Schwartman J."/>
            <person name="Gilmore M."/>
            <person name="Abouelleil A."/>
            <person name="Cao P."/>
            <person name="Chapman S."/>
            <person name="Cusick C."/>
            <person name="Shea T."/>
            <person name="Young S."/>
            <person name="Neafsey D."/>
            <person name="Nusbaum C."/>
            <person name="Birren B."/>
        </authorList>
    </citation>
    <scope>NUCLEOTIDE SEQUENCE [LARGE SCALE GENOMIC DNA]</scope>
    <source>
        <strain evidence="5">7F3_DIV0205</strain>
    </source>
</reference>
<feature type="DNA-binding region" description="H-T-H motif" evidence="2">
    <location>
        <begin position="31"/>
        <end position="50"/>
    </location>
</feature>
<dbReference type="Pfam" id="PF00440">
    <property type="entry name" value="TetR_N"/>
    <property type="match status" value="1"/>
</dbReference>
<dbReference type="PROSITE" id="PS01081">
    <property type="entry name" value="HTH_TETR_1"/>
    <property type="match status" value="1"/>
</dbReference>
<evidence type="ECO:0000313" key="4">
    <source>
        <dbReference type="EMBL" id="WYK02281.1"/>
    </source>
</evidence>
<feature type="domain" description="HTH tetR-type" evidence="3">
    <location>
        <begin position="8"/>
        <end position="68"/>
    </location>
</feature>
<accession>A0AAQ3WDU5</accession>
<dbReference type="InterPro" id="IPR050624">
    <property type="entry name" value="HTH-type_Tx_Regulator"/>
</dbReference>
<evidence type="ECO:0000256" key="2">
    <source>
        <dbReference type="PROSITE-ProRule" id="PRU00335"/>
    </source>
</evidence>
<dbReference type="PRINTS" id="PR00455">
    <property type="entry name" value="HTHTETR"/>
</dbReference>
<gene>
    <name evidence="4" type="ORF">A5821_003424</name>
</gene>
<dbReference type="Gene3D" id="1.10.357.10">
    <property type="entry name" value="Tetracycline Repressor, domain 2"/>
    <property type="match status" value="1"/>
</dbReference>
<protein>
    <recommendedName>
        <fullName evidence="3">HTH tetR-type domain-containing protein</fullName>
    </recommendedName>
</protein>
<dbReference type="RefSeq" id="WP_086312144.1">
    <property type="nucleotide sequence ID" value="NZ_CP147244.1"/>
</dbReference>
<evidence type="ECO:0000259" key="3">
    <source>
        <dbReference type="PROSITE" id="PS50977"/>
    </source>
</evidence>
<sequence>MRDVKEPEIRKAEIMDVAGQLFMEKGYLKTTTQDIIERLNISRGLLYYHFKNKEDILYCLVERQTTPLLKQLKQITYNTNYLAIEKTQKFIEATMIKSESITEQMVSLQQSVDLEQNRYVTDRFSHKLVTDVTLFFEHIIVQGNEEKVFHVNHPFETAVFLMTGYVFVSNDIRESSDHENYLHAFHECLERVLQSSKPIFN</sequence>